<dbReference type="Pfam" id="PF03883">
    <property type="entry name" value="H2O2_YaaD"/>
    <property type="match status" value="1"/>
</dbReference>
<dbReference type="AlphaFoldDB" id="A0A1H2K8R8"/>
<proteinExistence type="predicted"/>
<dbReference type="NCBIfam" id="NF002545">
    <property type="entry name" value="PRK02101.2-3"/>
    <property type="match status" value="1"/>
</dbReference>
<dbReference type="RefSeq" id="WP_046772101.1">
    <property type="nucleotide sequence ID" value="NZ_LBMC01000056.1"/>
</dbReference>
<dbReference type="STRING" id="419479.SAMN04488563_3523"/>
<dbReference type="EMBL" id="LT629791">
    <property type="protein sequence ID" value="SDU64725.1"/>
    <property type="molecule type" value="Genomic_DNA"/>
</dbReference>
<dbReference type="PANTHER" id="PTHR30283:SF4">
    <property type="entry name" value="PEROXIDE STRESS RESISTANCE PROTEIN YAAA"/>
    <property type="match status" value="1"/>
</dbReference>
<evidence type="ECO:0008006" key="3">
    <source>
        <dbReference type="Google" id="ProtNLM"/>
    </source>
</evidence>
<dbReference type="InterPro" id="IPR005583">
    <property type="entry name" value="YaaA"/>
</dbReference>
<keyword evidence="2" id="KW-1185">Reference proteome</keyword>
<dbReference type="GO" id="GO:0033194">
    <property type="term" value="P:response to hydroperoxide"/>
    <property type="evidence" value="ECO:0007669"/>
    <property type="project" value="TreeGrafter"/>
</dbReference>
<name>A0A1H2K8R8_9ACTN</name>
<evidence type="ECO:0000313" key="1">
    <source>
        <dbReference type="EMBL" id="SDU64725.1"/>
    </source>
</evidence>
<dbReference type="OrthoDB" id="3210767at2"/>
<dbReference type="Proteomes" id="UP000182977">
    <property type="component" value="Chromosome I"/>
</dbReference>
<dbReference type="GO" id="GO:0005829">
    <property type="term" value="C:cytosol"/>
    <property type="evidence" value="ECO:0007669"/>
    <property type="project" value="TreeGrafter"/>
</dbReference>
<protein>
    <recommendedName>
        <fullName evidence="3">Peroxide stress protein YaaA</fullName>
    </recommendedName>
</protein>
<evidence type="ECO:0000313" key="2">
    <source>
        <dbReference type="Proteomes" id="UP000182977"/>
    </source>
</evidence>
<sequence length="265" mass="27795">MLILLPPSEGKTAPGDGEAAVDLDALSFPELTGDRVDLLAALVRLCRTSPEAAATALGLGPTQAADVERNAVLPQAPAAPAREVYSGVLYDALGLRSLRGGTARRADESVLITSGLWGLLRPSDVIPAYRLGGGVSLPGVGPLAAFWRRPLGKSLPAAAGDELVVDLRSSTYAGFWRPPADVAARTVVVRVLHEHDGRRTVVSHHNKATKGRIVRRLLQDGARVATPKRLVTVLTRLGWTAELTPPSGPGRPATVDVVVTEVATS</sequence>
<gene>
    <name evidence="1" type="ORF">SAMN04488563_3523</name>
</gene>
<organism evidence="1 2">
    <name type="scientific">Jiangella alkaliphila</name>
    <dbReference type="NCBI Taxonomy" id="419479"/>
    <lineage>
        <taxon>Bacteria</taxon>
        <taxon>Bacillati</taxon>
        <taxon>Actinomycetota</taxon>
        <taxon>Actinomycetes</taxon>
        <taxon>Jiangellales</taxon>
        <taxon>Jiangellaceae</taxon>
        <taxon>Jiangella</taxon>
    </lineage>
</organism>
<dbReference type="PANTHER" id="PTHR30283">
    <property type="entry name" value="PEROXIDE STRESS RESPONSE PROTEIN YAAA"/>
    <property type="match status" value="1"/>
</dbReference>
<reference evidence="2" key="1">
    <citation type="submission" date="2016-10" db="EMBL/GenBank/DDBJ databases">
        <authorList>
            <person name="Varghese N."/>
            <person name="Submissions S."/>
        </authorList>
    </citation>
    <scope>NUCLEOTIDE SEQUENCE [LARGE SCALE GENOMIC DNA]</scope>
    <source>
        <strain evidence="2">DSM 45079</strain>
    </source>
</reference>
<accession>A0A1H2K8R8</accession>